<name>A0A0F9SZH2_9ZZZZ</name>
<dbReference type="EMBL" id="LAZR01000329">
    <property type="protein sequence ID" value="KKN74315.1"/>
    <property type="molecule type" value="Genomic_DNA"/>
</dbReference>
<organism evidence="1">
    <name type="scientific">marine sediment metagenome</name>
    <dbReference type="NCBI Taxonomy" id="412755"/>
    <lineage>
        <taxon>unclassified sequences</taxon>
        <taxon>metagenomes</taxon>
        <taxon>ecological metagenomes</taxon>
    </lineage>
</organism>
<gene>
    <name evidence="1" type="ORF">LCGC14_0392540</name>
</gene>
<proteinExistence type="predicted"/>
<protein>
    <submittedName>
        <fullName evidence="1">Uncharacterized protein</fullName>
    </submittedName>
</protein>
<evidence type="ECO:0000313" key="1">
    <source>
        <dbReference type="EMBL" id="KKN74315.1"/>
    </source>
</evidence>
<sequence>MIVKTLQLPKKTVVDRARWLRGSYGSNDDPSMLFRSIDDRLCCLGFGSKQAGCAVEQLSGLLTPIDLQKWKSITIVGLVMGEKNSGLALMAMRINDDSKIDDTTRESKLTELFTKHGYEIEFIN</sequence>
<comment type="caution">
    <text evidence="1">The sequence shown here is derived from an EMBL/GenBank/DDBJ whole genome shotgun (WGS) entry which is preliminary data.</text>
</comment>
<reference evidence="1" key="1">
    <citation type="journal article" date="2015" name="Nature">
        <title>Complex archaea that bridge the gap between prokaryotes and eukaryotes.</title>
        <authorList>
            <person name="Spang A."/>
            <person name="Saw J.H."/>
            <person name="Jorgensen S.L."/>
            <person name="Zaremba-Niedzwiedzka K."/>
            <person name="Martijn J."/>
            <person name="Lind A.E."/>
            <person name="van Eijk R."/>
            <person name="Schleper C."/>
            <person name="Guy L."/>
            <person name="Ettema T.J."/>
        </authorList>
    </citation>
    <scope>NUCLEOTIDE SEQUENCE</scope>
</reference>
<accession>A0A0F9SZH2</accession>
<dbReference type="AlphaFoldDB" id="A0A0F9SZH2"/>